<sequence>MVFPPTTLGYNESQNEETANQLWTYGWSKWALGSPYSHHCAVPSGISDPCQLWFMEWAAVEIRAVSRTLTKLLTWLSFGTDPCFLIRIQEASTSICFSSPGQECYGRSI</sequence>
<evidence type="ECO:0000313" key="1">
    <source>
        <dbReference type="EMBL" id="KAK7330883.1"/>
    </source>
</evidence>
<dbReference type="EMBL" id="JAYMYQ010000005">
    <property type="protein sequence ID" value="KAK7330883.1"/>
    <property type="molecule type" value="Genomic_DNA"/>
</dbReference>
<evidence type="ECO:0000313" key="2">
    <source>
        <dbReference type="Proteomes" id="UP001367508"/>
    </source>
</evidence>
<accession>A0AAN9LAX1</accession>
<reference evidence="1 2" key="1">
    <citation type="submission" date="2024-01" db="EMBL/GenBank/DDBJ databases">
        <title>The genomes of 5 underutilized Papilionoideae crops provide insights into root nodulation and disease resistanc.</title>
        <authorList>
            <person name="Jiang F."/>
        </authorList>
    </citation>
    <scope>NUCLEOTIDE SEQUENCE [LARGE SCALE GENOMIC DNA]</scope>
    <source>
        <strain evidence="1">LVBAO_FW01</strain>
        <tissue evidence="1">Leaves</tissue>
    </source>
</reference>
<protein>
    <submittedName>
        <fullName evidence="1">Uncharacterized protein</fullName>
    </submittedName>
</protein>
<name>A0AAN9LAX1_CANGL</name>
<organism evidence="1 2">
    <name type="scientific">Canavalia gladiata</name>
    <name type="common">Sword bean</name>
    <name type="synonym">Dolichos gladiatus</name>
    <dbReference type="NCBI Taxonomy" id="3824"/>
    <lineage>
        <taxon>Eukaryota</taxon>
        <taxon>Viridiplantae</taxon>
        <taxon>Streptophyta</taxon>
        <taxon>Embryophyta</taxon>
        <taxon>Tracheophyta</taxon>
        <taxon>Spermatophyta</taxon>
        <taxon>Magnoliopsida</taxon>
        <taxon>eudicotyledons</taxon>
        <taxon>Gunneridae</taxon>
        <taxon>Pentapetalae</taxon>
        <taxon>rosids</taxon>
        <taxon>fabids</taxon>
        <taxon>Fabales</taxon>
        <taxon>Fabaceae</taxon>
        <taxon>Papilionoideae</taxon>
        <taxon>50 kb inversion clade</taxon>
        <taxon>NPAAA clade</taxon>
        <taxon>indigoferoid/millettioid clade</taxon>
        <taxon>Phaseoleae</taxon>
        <taxon>Canavalia</taxon>
    </lineage>
</organism>
<dbReference type="Proteomes" id="UP001367508">
    <property type="component" value="Unassembled WGS sequence"/>
</dbReference>
<comment type="caution">
    <text evidence="1">The sequence shown here is derived from an EMBL/GenBank/DDBJ whole genome shotgun (WGS) entry which is preliminary data.</text>
</comment>
<proteinExistence type="predicted"/>
<gene>
    <name evidence="1" type="ORF">VNO77_25089</name>
</gene>
<dbReference type="AlphaFoldDB" id="A0AAN9LAX1"/>
<keyword evidence="2" id="KW-1185">Reference proteome</keyword>